<dbReference type="PANTHER" id="PTHR30612:SF0">
    <property type="entry name" value="CHLOROPLAST PROTEIN-TRANSPORTING ATPASE"/>
    <property type="match status" value="1"/>
</dbReference>
<evidence type="ECO:0000256" key="3">
    <source>
        <dbReference type="ARBA" id="ARBA00022448"/>
    </source>
</evidence>
<comment type="function">
    <text evidence="10">Has a central role in coupling the hydrolysis of ATP to the transfer of proteins across the thylakoid membrane.</text>
</comment>
<keyword evidence="14" id="KW-0934">Plastid</keyword>
<evidence type="ECO:0000256" key="2">
    <source>
        <dbReference type="ARBA" id="ARBA00007650"/>
    </source>
</evidence>
<dbReference type="HAMAP" id="MF_01382">
    <property type="entry name" value="SecA"/>
    <property type="match status" value="1"/>
</dbReference>
<dbReference type="Pfam" id="PF21090">
    <property type="entry name" value="P-loop_SecA"/>
    <property type="match status" value="1"/>
</dbReference>
<dbReference type="GO" id="GO:0017038">
    <property type="term" value="P:protein import"/>
    <property type="evidence" value="ECO:0007669"/>
    <property type="project" value="InterPro"/>
</dbReference>
<dbReference type="PROSITE" id="PS01312">
    <property type="entry name" value="SECA"/>
    <property type="match status" value="1"/>
</dbReference>
<dbReference type="CDD" id="cd18803">
    <property type="entry name" value="SF2_C_secA"/>
    <property type="match status" value="1"/>
</dbReference>
<feature type="domain" description="SecA family profile" evidence="13">
    <location>
        <begin position="1"/>
        <end position="685"/>
    </location>
</feature>
<dbReference type="InterPro" id="IPR044722">
    <property type="entry name" value="SecA_SF2_C"/>
</dbReference>
<comment type="catalytic activity">
    <reaction evidence="10">
        <text>ATP + H2O + cellular proteinSide 1 = ADP + phosphate + cellular proteinSide 2.</text>
        <dbReference type="EC" id="7.4.2.8"/>
    </reaction>
</comment>
<evidence type="ECO:0000256" key="9">
    <source>
        <dbReference type="ARBA" id="ARBA00023136"/>
    </source>
</evidence>
<protein>
    <recommendedName>
        <fullName evidence="10 11">Protein translocase subunit SecA</fullName>
        <ecNumber evidence="10">7.4.2.8</ecNumber>
    </recommendedName>
</protein>
<dbReference type="FunFam" id="3.90.1440.10:FF:000003">
    <property type="entry name" value="Preprotein translocase SecA subunit"/>
    <property type="match status" value="1"/>
</dbReference>
<dbReference type="GO" id="GO:0006605">
    <property type="term" value="P:protein targeting"/>
    <property type="evidence" value="ECO:0007669"/>
    <property type="project" value="UniProtKB-UniRule"/>
</dbReference>
<dbReference type="AlphaFoldDB" id="A0A514CPG7"/>
<dbReference type="EMBL" id="MK561359">
    <property type="protein sequence ID" value="QDH81705.1"/>
    <property type="molecule type" value="Genomic_DNA"/>
</dbReference>
<dbReference type="InterPro" id="IPR020937">
    <property type="entry name" value="SecA_CS"/>
</dbReference>
<dbReference type="SUPFAM" id="SSF81767">
    <property type="entry name" value="Pre-protein crosslinking domain of SecA"/>
    <property type="match status" value="1"/>
</dbReference>
<geneLocation type="chloroplast" evidence="14"/>
<keyword evidence="4 10" id="KW-0547">Nucleotide-binding</keyword>
<name>A0A514CPG7_9STRA</name>
<evidence type="ECO:0000256" key="10">
    <source>
        <dbReference type="HAMAP-Rule" id="MF_01382"/>
    </source>
</evidence>
<dbReference type="GO" id="GO:0005524">
    <property type="term" value="F:ATP binding"/>
    <property type="evidence" value="ECO:0007669"/>
    <property type="project" value="UniProtKB-UniRule"/>
</dbReference>
<feature type="domain" description="Helicase ATP-binding" evidence="12">
    <location>
        <begin position="83"/>
        <end position="244"/>
    </location>
</feature>
<keyword evidence="6 10" id="KW-0653">Protein transport</keyword>
<dbReference type="CDD" id="cd17928">
    <property type="entry name" value="DEXDc_SecA"/>
    <property type="match status" value="1"/>
</dbReference>
<keyword evidence="5 10" id="KW-0067">ATP-binding</keyword>
<reference evidence="14" key="1">
    <citation type="submission" date="2019-02" db="EMBL/GenBank/DDBJ databases">
        <title>Dictyochophyceae plastid genomes reveal unusual variability of their organisation.</title>
        <authorList>
            <person name="Han K.Y."/>
            <person name="Maciszewski K."/>
            <person name="Graf L."/>
            <person name="Andersen R.A."/>
            <person name="Karnkowska A."/>
            <person name="Yoon H.S."/>
        </authorList>
    </citation>
    <scope>NUCLEOTIDE SEQUENCE</scope>
</reference>
<dbReference type="InterPro" id="IPR027417">
    <property type="entry name" value="P-loop_NTPase"/>
</dbReference>
<dbReference type="Pfam" id="PF07517">
    <property type="entry name" value="SecA_DEAD"/>
    <property type="match status" value="1"/>
</dbReference>
<dbReference type="PRINTS" id="PR00906">
    <property type="entry name" value="SECA"/>
</dbReference>
<dbReference type="Gene3D" id="3.90.1440.10">
    <property type="entry name" value="SecA, preprotein cross-linking domain"/>
    <property type="match status" value="1"/>
</dbReference>
<dbReference type="GO" id="GO:0008564">
    <property type="term" value="F:protein-exporting ATPase activity"/>
    <property type="evidence" value="ECO:0007669"/>
    <property type="project" value="UniProtKB-EC"/>
</dbReference>
<keyword evidence="3 10" id="KW-0813">Transport</keyword>
<dbReference type="InterPro" id="IPR014018">
    <property type="entry name" value="SecA_motor_DEAD"/>
</dbReference>
<dbReference type="GO" id="GO:0065002">
    <property type="term" value="P:intracellular protein transmembrane transport"/>
    <property type="evidence" value="ECO:0007669"/>
    <property type="project" value="UniProtKB-UniRule"/>
</dbReference>
<evidence type="ECO:0000256" key="4">
    <source>
        <dbReference type="ARBA" id="ARBA00022741"/>
    </source>
</evidence>
<keyword evidence="8 10" id="KW-0811">Translocation</keyword>
<feature type="binding site" evidence="10">
    <location>
        <begin position="99"/>
        <end position="103"/>
    </location>
    <ligand>
        <name>ATP</name>
        <dbReference type="ChEBI" id="CHEBI:30616"/>
    </ligand>
</feature>
<organism evidence="14">
    <name type="scientific">Octactis speculum</name>
    <dbReference type="NCBI Taxonomy" id="3111310"/>
    <lineage>
        <taxon>Eukaryota</taxon>
        <taxon>Sar</taxon>
        <taxon>Stramenopiles</taxon>
        <taxon>Ochrophyta</taxon>
        <taxon>Dictyochophyceae</taxon>
        <taxon>Dictyochales</taxon>
        <taxon>Dictyochaceae</taxon>
        <taxon>Octactis</taxon>
    </lineage>
</organism>
<dbReference type="SMART" id="SM00957">
    <property type="entry name" value="SecA_DEAD"/>
    <property type="match status" value="1"/>
</dbReference>
<keyword evidence="9 10" id="KW-0472">Membrane</keyword>
<keyword evidence="7 10" id="KW-1278">Translocase</keyword>
<proteinExistence type="inferred from homology"/>
<dbReference type="EC" id="7.4.2.8" evidence="10"/>
<dbReference type="SUPFAM" id="SSF81886">
    <property type="entry name" value="Helical scaffold and wing domains of SecA"/>
    <property type="match status" value="1"/>
</dbReference>
<evidence type="ECO:0000256" key="7">
    <source>
        <dbReference type="ARBA" id="ARBA00022967"/>
    </source>
</evidence>
<accession>A0A514CPG7</accession>
<dbReference type="PROSITE" id="PS51196">
    <property type="entry name" value="SECA_MOTOR_DEAD"/>
    <property type="match status" value="1"/>
</dbReference>
<dbReference type="InterPro" id="IPR000185">
    <property type="entry name" value="SecA"/>
</dbReference>
<dbReference type="PANTHER" id="PTHR30612">
    <property type="entry name" value="SECA INNER MEMBRANE COMPONENT OF SEC PROTEIN SECRETION SYSTEM"/>
    <property type="match status" value="1"/>
</dbReference>
<dbReference type="SUPFAM" id="SSF52540">
    <property type="entry name" value="P-loop containing nucleoside triphosphate hydrolases"/>
    <property type="match status" value="2"/>
</dbReference>
<dbReference type="GeneID" id="40868893"/>
<evidence type="ECO:0000256" key="6">
    <source>
        <dbReference type="ARBA" id="ARBA00022927"/>
    </source>
</evidence>
<dbReference type="PROSITE" id="PS51192">
    <property type="entry name" value="HELICASE_ATP_BIND_1"/>
    <property type="match status" value="1"/>
</dbReference>
<dbReference type="InterPro" id="IPR036266">
    <property type="entry name" value="SecA_Wing/Scaffold_sf"/>
</dbReference>
<dbReference type="InterPro" id="IPR036670">
    <property type="entry name" value="SecA_X-link_sf"/>
</dbReference>
<gene>
    <name evidence="10 14" type="primary">secA</name>
</gene>
<dbReference type="NCBIfam" id="TIGR00963">
    <property type="entry name" value="secA"/>
    <property type="match status" value="1"/>
</dbReference>
<evidence type="ECO:0000256" key="1">
    <source>
        <dbReference type="ARBA" id="ARBA00004170"/>
    </source>
</evidence>
<feature type="binding site" evidence="10">
    <location>
        <position position="81"/>
    </location>
    <ligand>
        <name>ATP</name>
        <dbReference type="ChEBI" id="CHEBI:30616"/>
    </ligand>
</feature>
<evidence type="ECO:0000256" key="11">
    <source>
        <dbReference type="RuleBase" id="RU003874"/>
    </source>
</evidence>
<comment type="subcellular location">
    <subcellularLocation>
        <location evidence="1">Membrane</location>
        <topology evidence="1">Peripheral membrane protein</topology>
    </subcellularLocation>
    <subcellularLocation>
        <location evidence="10">Plastid</location>
        <location evidence="10">Chloroplast stroma</location>
    </subcellularLocation>
    <subcellularLocation>
        <location evidence="10">Plastid</location>
        <location evidence="10">Chloroplast thylakoid membrane</location>
        <topology evidence="10">Peripheral membrane protein</topology>
    </subcellularLocation>
    <text evidence="10">A minor fraction is associated with the chloroplast thylakoid membrane.</text>
</comment>
<dbReference type="GO" id="GO:0009535">
    <property type="term" value="C:chloroplast thylakoid membrane"/>
    <property type="evidence" value="ECO:0007669"/>
    <property type="project" value="UniProtKB-SubCell"/>
</dbReference>
<evidence type="ECO:0000256" key="8">
    <source>
        <dbReference type="ARBA" id="ARBA00023010"/>
    </source>
</evidence>
<dbReference type="RefSeq" id="YP_009677044.1">
    <property type="nucleotide sequence ID" value="NC_043929.1"/>
</dbReference>
<sequence length="902" mass="104371">MLKFFNPNKTKQIIRSQEIVNINNLEQSIKILSDIEIREEMLKLLLQAKKEASLDNVLEKSFALTREASWRTLGLKHFDTQLLGGLKLHKGKIVEMKTGEGKTLVATLPVCLNALSLRGVHVVTSNEYLAQRDQHWMSQLYRFLGLSVGLVNENMTPMERKKSYASDITYLTNSELAFDYLRDNMAIEPSELVQRPFNYCIIDEVDSILIDEARTPLIISGTSKTPVEKYVVADEIANYLEKTIHYEVDERNKNITLTSKGISQVQTFLNIQNLYDPKDPWIPYILNAVKVRVLFTIDSNYIVKNNEILIVDEFTGRIMEDRRWSDGLHQAVEAKENVPILEGSETLASITYQNFFLLYPKLSGMTGTAKTAEVELEKIYGLNVEVLPTAKPMVRKDFSDLVYRDELAKWKAVIKECENVYSTGCPILIGTTDIEKSELIAQLLDERKLPYQLLNAKPENLKSEAKIIAQAGCSYNITVSTNMAGRGTDIMLGGNPDFKSRQRIINLLSKFNINDSSELYKTLFKNKNVKKIKNIEDLHDVKTLLKYIAENGIAIKRIQMLKYWNRLTTEKTLINIIENGFIDKTDLIHNLVHDLYKYYYNIYKIECDNEKQRIIKSGGLYVIGTERHESQRIDNQLRGRAGRQGDPGRSRFFLSLDDDIIRIFGGSNIKNLMNQFQLDNDNPLQGNFLSKSLNSAQEKVESQYYDTRKRLSDYDEIVNIQRKAIFNERKLILGFRSVRAELIFYGEDLIGSLVQELKRMTMKKNSPDKEFDKLNKEISYILNVPYVIVSFTQAKELKLKDLYRLFCNQFWLSYDIKEIEFEMYTPGLIRLLEKSLLLNQIDLAWKTHLEKIDILRDSIGWRSYGQLDPLTEYKNEAFNLFIETTREIKYNSVYNMLKSSFV</sequence>
<feature type="binding site" evidence="10">
    <location>
        <position position="489"/>
    </location>
    <ligand>
        <name>ATP</name>
        <dbReference type="ChEBI" id="CHEBI:30616"/>
    </ligand>
</feature>
<dbReference type="Gene3D" id="1.10.3060.10">
    <property type="entry name" value="Helical scaffold and wing domains of SecA"/>
    <property type="match status" value="1"/>
</dbReference>
<comment type="similarity">
    <text evidence="2 10 11">Belongs to the SecA family.</text>
</comment>
<evidence type="ECO:0000256" key="5">
    <source>
        <dbReference type="ARBA" id="ARBA00022840"/>
    </source>
</evidence>
<dbReference type="GO" id="GO:0009570">
    <property type="term" value="C:chloroplast stroma"/>
    <property type="evidence" value="ECO:0007669"/>
    <property type="project" value="UniProtKB-SubCell"/>
</dbReference>
<dbReference type="InterPro" id="IPR011116">
    <property type="entry name" value="SecA_Wing/Scaffold"/>
</dbReference>
<dbReference type="InterPro" id="IPR011130">
    <property type="entry name" value="SecA_preprotein_X-link_dom"/>
</dbReference>
<dbReference type="Gene3D" id="3.40.50.300">
    <property type="entry name" value="P-loop containing nucleotide triphosphate hydrolases"/>
    <property type="match status" value="2"/>
</dbReference>
<keyword evidence="14" id="KW-0150">Chloroplast</keyword>
<keyword evidence="10" id="KW-0793">Thylakoid</keyword>
<dbReference type="Pfam" id="PF07516">
    <property type="entry name" value="SecA_SW"/>
    <property type="match status" value="1"/>
</dbReference>
<dbReference type="Pfam" id="PF01043">
    <property type="entry name" value="SecA_PP_bind"/>
    <property type="match status" value="1"/>
</dbReference>
<dbReference type="InterPro" id="IPR014001">
    <property type="entry name" value="Helicase_ATP-bd"/>
</dbReference>
<dbReference type="SMART" id="SM00958">
    <property type="entry name" value="SecA_PP_bind"/>
    <property type="match status" value="1"/>
</dbReference>
<evidence type="ECO:0000313" key="14">
    <source>
        <dbReference type="EMBL" id="QDH81705.1"/>
    </source>
</evidence>
<dbReference type="InterPro" id="IPR011115">
    <property type="entry name" value="SecA_DEAD"/>
</dbReference>
<evidence type="ECO:0000259" key="13">
    <source>
        <dbReference type="PROSITE" id="PS51196"/>
    </source>
</evidence>
<evidence type="ECO:0000259" key="12">
    <source>
        <dbReference type="PROSITE" id="PS51192"/>
    </source>
</evidence>